<protein>
    <submittedName>
        <fullName evidence="7">Hemolysin activation/secretion protein</fullName>
    </submittedName>
</protein>
<dbReference type="GO" id="GO:0008320">
    <property type="term" value="F:protein transmembrane transporter activity"/>
    <property type="evidence" value="ECO:0007669"/>
    <property type="project" value="TreeGrafter"/>
</dbReference>
<evidence type="ECO:0000259" key="5">
    <source>
        <dbReference type="Pfam" id="PF03865"/>
    </source>
</evidence>
<dbReference type="OrthoDB" id="7486497at2"/>
<proteinExistence type="predicted"/>
<feature type="signal peptide" evidence="4">
    <location>
        <begin position="1"/>
        <end position="22"/>
    </location>
</feature>
<dbReference type="GO" id="GO:0046819">
    <property type="term" value="P:protein secretion by the type V secretion system"/>
    <property type="evidence" value="ECO:0007669"/>
    <property type="project" value="TreeGrafter"/>
</dbReference>
<comment type="caution">
    <text evidence="7">The sequence shown here is derived from an EMBL/GenBank/DDBJ whole genome shotgun (WGS) entry which is preliminary data.</text>
</comment>
<keyword evidence="1" id="KW-1134">Transmembrane beta strand</keyword>
<feature type="domain" description="Polypeptide-transport-associated ShlB-type" evidence="6">
    <location>
        <begin position="70"/>
        <end position="144"/>
    </location>
</feature>
<evidence type="ECO:0000259" key="6">
    <source>
        <dbReference type="Pfam" id="PF08479"/>
    </source>
</evidence>
<name>A0A2V3UWW6_9SPHN</name>
<dbReference type="Pfam" id="PF08479">
    <property type="entry name" value="POTRA_2"/>
    <property type="match status" value="1"/>
</dbReference>
<sequence>MILRNISFGLIVCLLAAHPVAAQVAPALPSRQELQPGQTLAPALAPRDPSGLFEQLPGGPCPFLGSDLSFTLRTVDLSGLPPEWEGIASEAWAARIGQSISVAELCTIRDDVARLLLARNLLARVEIPEQKIVDGTVRLEVVPGRFEEVRVTGSAPATALVRKTLEPVTEAERIDLNVIQRYLLLAADIPGVVLVPTIRAGSTRGGLVLEVAVDRKPVTLSLGGQNFNSRTQGRISGIARLSIDGLTGHGDRTTLLASTSADFRELQVYQIGQEYRIGAEGLTARGSFTYAIGRPGDVLAPLDLRSRSLVGNIELAYPLVRHRRRNLSLVGGLDLVDQRTRVFQTLPLSREQARIAYVRASGNVSSRYGDDPASLSASIELRQGLDVLGATEQGSFDLTRPFADPQAMVVRANLGGRYSPARNVSFIANGFAQYTSSALVTYEQMGIGNLSIGRGYDPNAAPGDRGAALALEVEFGPIVRTQGIVAPFVFFDAARVTNLGPRGYSDTLRSVGGGLRGNIMNHLDFGLTYAHPLDPAFPGGPRADDRVLVTLSATFL</sequence>
<dbReference type="Proteomes" id="UP000248014">
    <property type="component" value="Unassembled WGS sequence"/>
</dbReference>
<accession>A0A2V3UWW6</accession>
<feature type="domain" description="Haemolysin activator HlyB C-terminal" evidence="5">
    <location>
        <begin position="213"/>
        <end position="517"/>
    </location>
</feature>
<dbReference type="InterPro" id="IPR005565">
    <property type="entry name" value="Hemolysn_activator_HlyB_C"/>
</dbReference>
<feature type="chain" id="PRO_5016124540" evidence="4">
    <location>
        <begin position="23"/>
        <end position="556"/>
    </location>
</feature>
<dbReference type="Gene3D" id="3.10.20.310">
    <property type="entry name" value="membrane protein fhac"/>
    <property type="match status" value="1"/>
</dbReference>
<keyword evidence="1" id="KW-0472">Membrane</keyword>
<evidence type="ECO:0000313" key="8">
    <source>
        <dbReference type="Proteomes" id="UP000248014"/>
    </source>
</evidence>
<dbReference type="PANTHER" id="PTHR34597">
    <property type="entry name" value="SLR1661 PROTEIN"/>
    <property type="match status" value="1"/>
</dbReference>
<evidence type="ECO:0000256" key="2">
    <source>
        <dbReference type="ARBA" id="ARBA00022692"/>
    </source>
</evidence>
<dbReference type="EMBL" id="QJJM01000009">
    <property type="protein sequence ID" value="PXW73717.1"/>
    <property type="molecule type" value="Genomic_DNA"/>
</dbReference>
<dbReference type="PANTHER" id="PTHR34597:SF6">
    <property type="entry name" value="BLR6126 PROTEIN"/>
    <property type="match status" value="1"/>
</dbReference>
<dbReference type="AlphaFoldDB" id="A0A2V3UWW6"/>
<keyword evidence="4" id="KW-0732">Signal</keyword>
<keyword evidence="8" id="KW-1185">Reference proteome</keyword>
<organism evidence="7 8">
    <name type="scientific">Blastomonas natatoria</name>
    <dbReference type="NCBI Taxonomy" id="34015"/>
    <lineage>
        <taxon>Bacteria</taxon>
        <taxon>Pseudomonadati</taxon>
        <taxon>Pseudomonadota</taxon>
        <taxon>Alphaproteobacteria</taxon>
        <taxon>Sphingomonadales</taxon>
        <taxon>Sphingomonadaceae</taxon>
        <taxon>Blastomonas</taxon>
    </lineage>
</organism>
<dbReference type="Pfam" id="PF03865">
    <property type="entry name" value="ShlB"/>
    <property type="match status" value="1"/>
</dbReference>
<keyword evidence="3" id="KW-0998">Cell outer membrane</keyword>
<gene>
    <name evidence="7" type="ORF">C7451_1092</name>
</gene>
<evidence type="ECO:0000256" key="1">
    <source>
        <dbReference type="ARBA" id="ARBA00022452"/>
    </source>
</evidence>
<evidence type="ECO:0000256" key="3">
    <source>
        <dbReference type="ARBA" id="ARBA00023237"/>
    </source>
</evidence>
<evidence type="ECO:0000256" key="4">
    <source>
        <dbReference type="SAM" id="SignalP"/>
    </source>
</evidence>
<dbReference type="Gene3D" id="2.40.160.50">
    <property type="entry name" value="membrane protein fhac: a member of the omp85/tpsb transporter family"/>
    <property type="match status" value="1"/>
</dbReference>
<evidence type="ECO:0000313" key="7">
    <source>
        <dbReference type="EMBL" id="PXW73717.1"/>
    </source>
</evidence>
<keyword evidence="2" id="KW-0812">Transmembrane</keyword>
<dbReference type="InterPro" id="IPR051544">
    <property type="entry name" value="TPS_OM_transporter"/>
</dbReference>
<dbReference type="GO" id="GO:0098046">
    <property type="term" value="C:type V protein secretion system complex"/>
    <property type="evidence" value="ECO:0007669"/>
    <property type="project" value="TreeGrafter"/>
</dbReference>
<reference evidence="7 8" key="1">
    <citation type="submission" date="2018-05" db="EMBL/GenBank/DDBJ databases">
        <title>Genomic Encyclopedia of Type Strains, Phase IV (KMG-IV): sequencing the most valuable type-strain genomes for metagenomic binning, comparative biology and taxonomic classification.</title>
        <authorList>
            <person name="Goeker M."/>
        </authorList>
    </citation>
    <scope>NUCLEOTIDE SEQUENCE [LARGE SCALE GENOMIC DNA]</scope>
    <source>
        <strain evidence="7 8">DSM 3183</strain>
    </source>
</reference>
<dbReference type="InterPro" id="IPR013686">
    <property type="entry name" value="Polypept-transport_assoc_ShlB"/>
</dbReference>